<dbReference type="GO" id="GO:0004637">
    <property type="term" value="F:phosphoribosylamine-glycine ligase activity"/>
    <property type="evidence" value="ECO:0007669"/>
    <property type="project" value="UniProtKB-EC"/>
</dbReference>
<dbReference type="SMART" id="SM01210">
    <property type="entry name" value="GARS_C"/>
    <property type="match status" value="1"/>
</dbReference>
<dbReference type="InterPro" id="IPR020562">
    <property type="entry name" value="PRibGlycinamide_synth_N"/>
</dbReference>
<evidence type="ECO:0000256" key="13">
    <source>
        <dbReference type="PROSITE-ProRule" id="PRU00409"/>
    </source>
</evidence>
<comment type="similarity">
    <text evidence="9 12">Belongs to the GARS family.</text>
</comment>
<evidence type="ECO:0000259" key="14">
    <source>
        <dbReference type="PROSITE" id="PS50975"/>
    </source>
</evidence>
<dbReference type="InterPro" id="IPR011054">
    <property type="entry name" value="Rudment_hybrid_motif"/>
</dbReference>
<evidence type="ECO:0000256" key="3">
    <source>
        <dbReference type="ARBA" id="ARBA00005174"/>
    </source>
</evidence>
<evidence type="ECO:0000256" key="7">
    <source>
        <dbReference type="ARBA" id="ARBA00022755"/>
    </source>
</evidence>
<evidence type="ECO:0000313" key="15">
    <source>
        <dbReference type="EMBL" id="MBD1319724.1"/>
    </source>
</evidence>
<dbReference type="PROSITE" id="PS50975">
    <property type="entry name" value="ATP_GRASP"/>
    <property type="match status" value="1"/>
</dbReference>
<dbReference type="SUPFAM" id="SSF56059">
    <property type="entry name" value="Glutathione synthetase ATP-binding domain-like"/>
    <property type="match status" value="1"/>
</dbReference>
<evidence type="ECO:0000313" key="16">
    <source>
        <dbReference type="Proteomes" id="UP000602395"/>
    </source>
</evidence>
<evidence type="ECO:0000256" key="5">
    <source>
        <dbReference type="ARBA" id="ARBA00022598"/>
    </source>
</evidence>
<name>A0ABR7WDB0_9ACTN</name>
<dbReference type="InterPro" id="IPR000115">
    <property type="entry name" value="PRibGlycinamide_synth"/>
</dbReference>
<dbReference type="InterPro" id="IPR037123">
    <property type="entry name" value="PRibGlycinamide_synth_C_sf"/>
</dbReference>
<dbReference type="InterPro" id="IPR020559">
    <property type="entry name" value="PRibGlycinamide_synth_CS"/>
</dbReference>
<dbReference type="Pfam" id="PF01071">
    <property type="entry name" value="GARS_A"/>
    <property type="match status" value="1"/>
</dbReference>
<dbReference type="EC" id="6.3.4.13" evidence="4 12"/>
<dbReference type="Gene3D" id="3.30.1490.20">
    <property type="entry name" value="ATP-grasp fold, A domain"/>
    <property type="match status" value="1"/>
</dbReference>
<evidence type="ECO:0000256" key="9">
    <source>
        <dbReference type="ARBA" id="ARBA00038345"/>
    </source>
</evidence>
<dbReference type="PANTHER" id="PTHR43472">
    <property type="entry name" value="PHOSPHORIBOSYLAMINE--GLYCINE LIGASE"/>
    <property type="match status" value="1"/>
</dbReference>
<dbReference type="PANTHER" id="PTHR43472:SF1">
    <property type="entry name" value="PHOSPHORIBOSYLAMINE--GLYCINE LIGASE, CHLOROPLASTIC"/>
    <property type="match status" value="1"/>
</dbReference>
<comment type="cofactor">
    <cofactor evidence="2">
        <name>Mg(2+)</name>
        <dbReference type="ChEBI" id="CHEBI:18420"/>
    </cofactor>
</comment>
<keyword evidence="7 12" id="KW-0658">Purine biosynthesis</keyword>
<evidence type="ECO:0000256" key="11">
    <source>
        <dbReference type="ARBA" id="ARBA00042864"/>
    </source>
</evidence>
<comment type="caution">
    <text evidence="15">The sequence shown here is derived from an EMBL/GenBank/DDBJ whole genome shotgun (WGS) entry which is preliminary data.</text>
</comment>
<evidence type="ECO:0000256" key="4">
    <source>
        <dbReference type="ARBA" id="ARBA00013255"/>
    </source>
</evidence>
<dbReference type="PROSITE" id="PS00184">
    <property type="entry name" value="GARS"/>
    <property type="match status" value="1"/>
</dbReference>
<dbReference type="SUPFAM" id="SSF52440">
    <property type="entry name" value="PreATP-grasp domain"/>
    <property type="match status" value="1"/>
</dbReference>
<comment type="cofactor">
    <cofactor evidence="1">
        <name>Mn(2+)</name>
        <dbReference type="ChEBI" id="CHEBI:29035"/>
    </cofactor>
</comment>
<organism evidence="15 16">
    <name type="scientific">Gordonia hankookensis</name>
    <dbReference type="NCBI Taxonomy" id="589403"/>
    <lineage>
        <taxon>Bacteria</taxon>
        <taxon>Bacillati</taxon>
        <taxon>Actinomycetota</taxon>
        <taxon>Actinomycetes</taxon>
        <taxon>Mycobacteriales</taxon>
        <taxon>Gordoniaceae</taxon>
        <taxon>Gordonia</taxon>
    </lineage>
</organism>
<evidence type="ECO:0000256" key="10">
    <source>
        <dbReference type="ARBA" id="ARBA00042242"/>
    </source>
</evidence>
<keyword evidence="16" id="KW-1185">Reference proteome</keyword>
<dbReference type="Gene3D" id="3.90.600.10">
    <property type="entry name" value="Phosphoribosylglycinamide synthetase, C-terminal domain"/>
    <property type="match status" value="1"/>
</dbReference>
<reference evidence="15 16" key="1">
    <citation type="submission" date="2020-09" db="EMBL/GenBank/DDBJ databases">
        <title>Novel species in genus Gordonia.</title>
        <authorList>
            <person name="Zhang G."/>
        </authorList>
    </citation>
    <scope>NUCLEOTIDE SEQUENCE [LARGE SCALE GENOMIC DNA]</scope>
    <source>
        <strain evidence="15 16">ON-33</strain>
    </source>
</reference>
<evidence type="ECO:0000256" key="8">
    <source>
        <dbReference type="ARBA" id="ARBA00022840"/>
    </source>
</evidence>
<comment type="pathway">
    <text evidence="3 12">Purine metabolism; IMP biosynthesis via de novo pathway; N(1)-(5-phospho-D-ribosyl)glycinamide from 5-phospho-alpha-D-ribose 1-diphosphate: step 2/2.</text>
</comment>
<dbReference type="SMART" id="SM01209">
    <property type="entry name" value="GARS_A"/>
    <property type="match status" value="1"/>
</dbReference>
<proteinExistence type="inferred from homology"/>
<protein>
    <recommendedName>
        <fullName evidence="4 12">Phosphoribosylamine--glycine ligase</fullName>
        <ecNumber evidence="4 12">6.3.4.13</ecNumber>
    </recommendedName>
    <alternativeName>
        <fullName evidence="12">GARS</fullName>
    </alternativeName>
    <alternativeName>
        <fullName evidence="10 12">Glycinamide ribonucleotide synthetase</fullName>
    </alternativeName>
    <alternativeName>
        <fullName evidence="11 12">Phosphoribosylglycinamide synthetase</fullName>
    </alternativeName>
</protein>
<dbReference type="Gene3D" id="3.40.50.20">
    <property type="match status" value="1"/>
</dbReference>
<dbReference type="Gene3D" id="3.30.470.20">
    <property type="entry name" value="ATP-grasp fold, B domain"/>
    <property type="match status" value="1"/>
</dbReference>
<comment type="catalytic activity">
    <reaction evidence="12">
        <text>5-phospho-beta-D-ribosylamine + glycine + ATP = N(1)-(5-phospho-beta-D-ribosyl)glycinamide + ADP + phosphate + H(+)</text>
        <dbReference type="Rhea" id="RHEA:17453"/>
        <dbReference type="ChEBI" id="CHEBI:15378"/>
        <dbReference type="ChEBI" id="CHEBI:30616"/>
        <dbReference type="ChEBI" id="CHEBI:43474"/>
        <dbReference type="ChEBI" id="CHEBI:57305"/>
        <dbReference type="ChEBI" id="CHEBI:58681"/>
        <dbReference type="ChEBI" id="CHEBI:143788"/>
        <dbReference type="ChEBI" id="CHEBI:456216"/>
        <dbReference type="EC" id="6.3.4.13"/>
    </reaction>
</comment>
<dbReference type="InterPro" id="IPR011761">
    <property type="entry name" value="ATP-grasp"/>
</dbReference>
<feature type="domain" description="ATP-grasp" evidence="14">
    <location>
        <begin position="107"/>
        <end position="307"/>
    </location>
</feature>
<gene>
    <name evidence="12 15" type="primary">purD</name>
    <name evidence="15" type="ORF">IDF66_08985</name>
</gene>
<dbReference type="InterPro" id="IPR020560">
    <property type="entry name" value="PRibGlycinamide_synth_C-dom"/>
</dbReference>
<keyword evidence="5 12" id="KW-0436">Ligase</keyword>
<dbReference type="Pfam" id="PF02844">
    <property type="entry name" value="GARS_N"/>
    <property type="match status" value="1"/>
</dbReference>
<dbReference type="InterPro" id="IPR020561">
    <property type="entry name" value="PRibGlycinamid_synth_ATP-grasp"/>
</dbReference>
<evidence type="ECO:0000256" key="6">
    <source>
        <dbReference type="ARBA" id="ARBA00022741"/>
    </source>
</evidence>
<dbReference type="Pfam" id="PF02843">
    <property type="entry name" value="GARS_C"/>
    <property type="match status" value="1"/>
</dbReference>
<dbReference type="HAMAP" id="MF_00138">
    <property type="entry name" value="GARS"/>
    <property type="match status" value="1"/>
</dbReference>
<dbReference type="InterPro" id="IPR013815">
    <property type="entry name" value="ATP_grasp_subdomain_1"/>
</dbReference>
<evidence type="ECO:0000256" key="1">
    <source>
        <dbReference type="ARBA" id="ARBA00001936"/>
    </source>
</evidence>
<keyword evidence="6 13" id="KW-0547">Nucleotide-binding</keyword>
<dbReference type="SUPFAM" id="SSF51246">
    <property type="entry name" value="Rudiment single hybrid motif"/>
    <property type="match status" value="1"/>
</dbReference>
<evidence type="ECO:0000256" key="2">
    <source>
        <dbReference type="ARBA" id="ARBA00001946"/>
    </source>
</evidence>
<accession>A0ABR7WDB0</accession>
<keyword evidence="8 13" id="KW-0067">ATP-binding</keyword>
<dbReference type="InterPro" id="IPR016185">
    <property type="entry name" value="PreATP-grasp_dom_sf"/>
</dbReference>
<sequence>MRVLVIGSGGREHALLIGLSADPSVTALHVAPGNAGTSAIATNHAVDVASADAVVALATSIAADLVVIGPEVPLVLGVADALRDAGFATFGPSAAAAQIEGSKAFAKDVMAAAGVATAHSEIVDNPAKLDAALNRFGPTWVVKDDGLAAGKGVVVTTDRLTARDHAAELLENGHPVLLESFLDGPEVSLFSLVDGDTVVPLIPAQDHKRVGDDDAGPNTGGMGAYAPLPWLPDAVTQQIVDDVVKPVAAELVKRGTPFSGLLYAGLAIGAQGPSVVEFNCRFGDPETQAVLALLKSPLGQALNAAATGALDQLPPLEWADGAAVTVVVAAENYPGKPRTGDVITGAESDGVLHAGTARNGDGAVISAGGRVLAVVGTGADLAEARAQAYDRIGNIKLPGSHYRTDIGKAALDGRITL</sequence>
<dbReference type="Proteomes" id="UP000602395">
    <property type="component" value="Unassembled WGS sequence"/>
</dbReference>
<dbReference type="RefSeq" id="WP_190266588.1">
    <property type="nucleotide sequence ID" value="NZ_BAABAD010000005.1"/>
</dbReference>
<dbReference type="NCBIfam" id="TIGR00877">
    <property type="entry name" value="purD"/>
    <property type="match status" value="1"/>
</dbReference>
<evidence type="ECO:0000256" key="12">
    <source>
        <dbReference type="HAMAP-Rule" id="MF_00138"/>
    </source>
</evidence>
<dbReference type="EMBL" id="JACWMS010000002">
    <property type="protein sequence ID" value="MBD1319724.1"/>
    <property type="molecule type" value="Genomic_DNA"/>
</dbReference>